<protein>
    <submittedName>
        <fullName evidence="2">Uncharacterized protein</fullName>
    </submittedName>
</protein>
<evidence type="ECO:0000313" key="2">
    <source>
        <dbReference type="EMBL" id="TDD42754.1"/>
    </source>
</evidence>
<organism evidence="2 3">
    <name type="scientific">Nonomuraea terrae</name>
    <dbReference type="NCBI Taxonomy" id="2530383"/>
    <lineage>
        <taxon>Bacteria</taxon>
        <taxon>Bacillati</taxon>
        <taxon>Actinomycetota</taxon>
        <taxon>Actinomycetes</taxon>
        <taxon>Streptosporangiales</taxon>
        <taxon>Streptosporangiaceae</taxon>
        <taxon>Nonomuraea</taxon>
    </lineage>
</organism>
<comment type="caution">
    <text evidence="2">The sequence shown here is derived from an EMBL/GenBank/DDBJ whole genome shotgun (WGS) entry which is preliminary data.</text>
</comment>
<feature type="compositionally biased region" description="Pro residues" evidence="1">
    <location>
        <begin position="72"/>
        <end position="82"/>
    </location>
</feature>
<reference evidence="2 3" key="1">
    <citation type="submission" date="2019-03" db="EMBL/GenBank/DDBJ databases">
        <title>Draft genome sequences of novel Actinobacteria.</title>
        <authorList>
            <person name="Sahin N."/>
            <person name="Ay H."/>
            <person name="Saygin H."/>
        </authorList>
    </citation>
    <scope>NUCLEOTIDE SEQUENCE [LARGE SCALE GENOMIC DNA]</scope>
    <source>
        <strain evidence="2 3">CH32</strain>
    </source>
</reference>
<proteinExistence type="predicted"/>
<name>A0A4R4YFL4_9ACTN</name>
<dbReference type="OrthoDB" id="5380378at2"/>
<keyword evidence="3" id="KW-1185">Reference proteome</keyword>
<sequence>MLSDGDLEAGNVLLPADDPDARLIAFEFAAFPHALRDAVPFPVPGPAWPTVGAPRSAPHPADLYRQALAPACPTPSPTSRPCPRPHRAPVEAGLRWSALQLLLFFP</sequence>
<gene>
    <name evidence="2" type="ORF">E1286_29985</name>
</gene>
<accession>A0A4R4YFL4</accession>
<dbReference type="AlphaFoldDB" id="A0A4R4YFL4"/>
<dbReference type="EMBL" id="SMKQ01000121">
    <property type="protein sequence ID" value="TDD42754.1"/>
    <property type="molecule type" value="Genomic_DNA"/>
</dbReference>
<evidence type="ECO:0000256" key="1">
    <source>
        <dbReference type="SAM" id="MobiDB-lite"/>
    </source>
</evidence>
<dbReference type="Proteomes" id="UP000295302">
    <property type="component" value="Unassembled WGS sequence"/>
</dbReference>
<dbReference type="RefSeq" id="WP_132617846.1">
    <property type="nucleotide sequence ID" value="NZ_SMKQ01000121.1"/>
</dbReference>
<evidence type="ECO:0000313" key="3">
    <source>
        <dbReference type="Proteomes" id="UP000295302"/>
    </source>
</evidence>
<feature type="region of interest" description="Disordered" evidence="1">
    <location>
        <begin position="69"/>
        <end position="88"/>
    </location>
</feature>